<comment type="caution">
    <text evidence="1">The sequence shown here is derived from an EMBL/GenBank/DDBJ whole genome shotgun (WGS) entry which is preliminary data.</text>
</comment>
<proteinExistence type="predicted"/>
<reference evidence="1" key="2">
    <citation type="journal article" date="2021" name="PeerJ">
        <title>Extensive microbial diversity within the chicken gut microbiome revealed by metagenomics and culture.</title>
        <authorList>
            <person name="Gilroy R."/>
            <person name="Ravi A."/>
            <person name="Getino M."/>
            <person name="Pursley I."/>
            <person name="Horton D.L."/>
            <person name="Alikhan N.F."/>
            <person name="Baker D."/>
            <person name="Gharbi K."/>
            <person name="Hall N."/>
            <person name="Watson M."/>
            <person name="Adriaenssens E.M."/>
            <person name="Foster-Nyarko E."/>
            <person name="Jarju S."/>
            <person name="Secka A."/>
            <person name="Antonio M."/>
            <person name="Oren A."/>
            <person name="Chaudhuri R.R."/>
            <person name="La Ragione R."/>
            <person name="Hildebrand F."/>
            <person name="Pallen M.J."/>
        </authorList>
    </citation>
    <scope>NUCLEOTIDE SEQUENCE</scope>
    <source>
        <strain evidence="1">10192</strain>
    </source>
</reference>
<protein>
    <submittedName>
        <fullName evidence="1">Uncharacterized protein</fullName>
    </submittedName>
</protein>
<evidence type="ECO:0000313" key="1">
    <source>
        <dbReference type="EMBL" id="MBO8430000.1"/>
    </source>
</evidence>
<dbReference type="EMBL" id="JADIND010000029">
    <property type="protein sequence ID" value="MBO8430000.1"/>
    <property type="molecule type" value="Genomic_DNA"/>
</dbReference>
<dbReference type="AlphaFoldDB" id="A0A9D9DPW5"/>
<reference evidence="1" key="1">
    <citation type="submission" date="2020-10" db="EMBL/GenBank/DDBJ databases">
        <authorList>
            <person name="Gilroy R."/>
        </authorList>
    </citation>
    <scope>NUCLEOTIDE SEQUENCE</scope>
    <source>
        <strain evidence="1">10192</strain>
    </source>
</reference>
<sequence>MAYKNDSYLVIANKFGSASGDAKAMLFETYDKLRDLTVSGNGAGTGFGMTGSFLYRIASLMAPSSFANVFGASETMNVPGTSYNSTISGGSAYGIDSLYNYSGFPSGAAPISWSFGGSATGGAATITGWGSSSGGTVTGFASDIGGIADIANAAAYGLGASNGYGWVGKNIVLPIAGMISGWGGIMQAAAPYLGEWGLPAIVMSNLMQGTSSAALAAYQNVSGNITANADVILSNKVRNIETVCKMLDTQGDVVKKMLKESIDGDSKAIQNL</sequence>
<accession>A0A9D9DPW5</accession>
<organism evidence="1 2">
    <name type="scientific">Candidatus Scatousia excrementipullorum</name>
    <dbReference type="NCBI Taxonomy" id="2840936"/>
    <lineage>
        <taxon>Bacteria</taxon>
        <taxon>Candidatus Scatousia</taxon>
    </lineage>
</organism>
<evidence type="ECO:0000313" key="2">
    <source>
        <dbReference type="Proteomes" id="UP000823632"/>
    </source>
</evidence>
<dbReference type="Proteomes" id="UP000823632">
    <property type="component" value="Unassembled WGS sequence"/>
</dbReference>
<gene>
    <name evidence="1" type="ORF">IAC76_01300</name>
</gene>
<name>A0A9D9DPW5_9BACT</name>